<gene>
    <name evidence="1" type="ORF">LCGC14_3031620</name>
</gene>
<accession>A0A0F8Z032</accession>
<protein>
    <submittedName>
        <fullName evidence="1">Uncharacterized protein</fullName>
    </submittedName>
</protein>
<feature type="non-terminal residue" evidence="1">
    <location>
        <position position="1"/>
    </location>
</feature>
<comment type="caution">
    <text evidence="1">The sequence shown here is derived from an EMBL/GenBank/DDBJ whole genome shotgun (WGS) entry which is preliminary data.</text>
</comment>
<reference evidence="1" key="1">
    <citation type="journal article" date="2015" name="Nature">
        <title>Complex archaea that bridge the gap between prokaryotes and eukaryotes.</title>
        <authorList>
            <person name="Spang A."/>
            <person name="Saw J.H."/>
            <person name="Jorgensen S.L."/>
            <person name="Zaremba-Niedzwiedzka K."/>
            <person name="Martijn J."/>
            <person name="Lind A.E."/>
            <person name="van Eijk R."/>
            <person name="Schleper C."/>
            <person name="Guy L."/>
            <person name="Ettema T.J."/>
        </authorList>
    </citation>
    <scope>NUCLEOTIDE SEQUENCE</scope>
</reference>
<name>A0A0F8Z032_9ZZZZ</name>
<organism evidence="1">
    <name type="scientific">marine sediment metagenome</name>
    <dbReference type="NCBI Taxonomy" id="412755"/>
    <lineage>
        <taxon>unclassified sequences</taxon>
        <taxon>metagenomes</taxon>
        <taxon>ecological metagenomes</taxon>
    </lineage>
</organism>
<dbReference type="EMBL" id="LAZR01063328">
    <property type="protein sequence ID" value="KKK59714.1"/>
    <property type="molecule type" value="Genomic_DNA"/>
</dbReference>
<proteinExistence type="predicted"/>
<sequence>VCQSRLKNFGPLTVWLRHSFGLGEETELAPQANNGIKGAIRIEREMKMVKKILLTISEEYTSKEQLRKLYLVVR</sequence>
<evidence type="ECO:0000313" key="1">
    <source>
        <dbReference type="EMBL" id="KKK59714.1"/>
    </source>
</evidence>
<dbReference type="AlphaFoldDB" id="A0A0F8Z032"/>